<keyword evidence="2 5" id="KW-0479">Metal-binding</keyword>
<dbReference type="CDD" id="cd00730">
    <property type="entry name" value="rubredoxin"/>
    <property type="match status" value="2"/>
</dbReference>
<dbReference type="Pfam" id="PF00301">
    <property type="entry name" value="Rubredoxin"/>
    <property type="match status" value="2"/>
</dbReference>
<gene>
    <name evidence="7" type="ORF">DW663_08260</name>
</gene>
<dbReference type="GO" id="GO:0043448">
    <property type="term" value="P:alkane catabolic process"/>
    <property type="evidence" value="ECO:0007669"/>
    <property type="project" value="TreeGrafter"/>
</dbReference>
<comment type="caution">
    <text evidence="7">The sequence shown here is derived from an EMBL/GenBank/DDBJ whole genome shotgun (WGS) entry which is preliminary data.</text>
</comment>
<evidence type="ECO:0000256" key="2">
    <source>
        <dbReference type="ARBA" id="ARBA00022723"/>
    </source>
</evidence>
<dbReference type="PRINTS" id="PR00163">
    <property type="entry name" value="RUBREDOXIN"/>
</dbReference>
<comment type="cofactor">
    <cofactor evidence="5">
        <name>Fe(3+)</name>
        <dbReference type="ChEBI" id="CHEBI:29034"/>
    </cofactor>
</comment>
<evidence type="ECO:0000259" key="6">
    <source>
        <dbReference type="PROSITE" id="PS50903"/>
    </source>
</evidence>
<accession>A0A414PSJ5</accession>
<dbReference type="InterPro" id="IPR050526">
    <property type="entry name" value="Rubredoxin_ET"/>
</dbReference>
<dbReference type="PANTHER" id="PTHR47627">
    <property type="entry name" value="RUBREDOXIN"/>
    <property type="match status" value="1"/>
</dbReference>
<dbReference type="PROSITE" id="PS50903">
    <property type="entry name" value="RUBREDOXIN_LIKE"/>
    <property type="match status" value="2"/>
</dbReference>
<keyword evidence="4 5" id="KW-0408">Iron</keyword>
<dbReference type="GO" id="GO:0009055">
    <property type="term" value="F:electron transfer activity"/>
    <property type="evidence" value="ECO:0007669"/>
    <property type="project" value="TreeGrafter"/>
</dbReference>
<dbReference type="InterPro" id="IPR024934">
    <property type="entry name" value="Rubredoxin-like_dom"/>
</dbReference>
<dbReference type="FunFam" id="2.20.28.10:FF:000001">
    <property type="entry name" value="Rubredoxin"/>
    <property type="match status" value="2"/>
</dbReference>
<dbReference type="PANTHER" id="PTHR47627:SF1">
    <property type="entry name" value="RUBREDOXIN-1-RELATED"/>
    <property type="match status" value="1"/>
</dbReference>
<evidence type="ECO:0000313" key="8">
    <source>
        <dbReference type="Proteomes" id="UP000284676"/>
    </source>
</evidence>
<evidence type="ECO:0000256" key="4">
    <source>
        <dbReference type="ARBA" id="ARBA00023004"/>
    </source>
</evidence>
<sequence>MKKYMCEVCGYVYDPAVGDIEHGIPAGTPFESLPEDWLCPPCGVSKDHFSEVVEHNTSEKDLYVCEVCGYVYDPAVGDVEHGIPAGTPFAEISEEWVCPPCGAGKNHFSKMKF</sequence>
<dbReference type="Gene3D" id="2.20.28.10">
    <property type="match status" value="2"/>
</dbReference>
<dbReference type="RefSeq" id="WP_118127271.1">
    <property type="nucleotide sequence ID" value="NZ_CAEUHP010000001.1"/>
</dbReference>
<name>A0A414PSJ5_FUSMR</name>
<dbReference type="EMBL" id="QRHL01000014">
    <property type="protein sequence ID" value="RHF71513.1"/>
    <property type="molecule type" value="Genomic_DNA"/>
</dbReference>
<evidence type="ECO:0000256" key="3">
    <source>
        <dbReference type="ARBA" id="ARBA00022982"/>
    </source>
</evidence>
<keyword evidence="1" id="KW-0813">Transport</keyword>
<dbReference type="InterPro" id="IPR024935">
    <property type="entry name" value="Rubredoxin_dom"/>
</dbReference>
<comment type="similarity">
    <text evidence="5">Belongs to the rubredoxin family.</text>
</comment>
<evidence type="ECO:0000313" key="7">
    <source>
        <dbReference type="EMBL" id="RHF71513.1"/>
    </source>
</evidence>
<dbReference type="SUPFAM" id="SSF57802">
    <property type="entry name" value="Rubredoxin-like"/>
    <property type="match status" value="2"/>
</dbReference>
<keyword evidence="3 5" id="KW-0249">Electron transport</keyword>
<dbReference type="PROSITE" id="PS00202">
    <property type="entry name" value="RUBREDOXIN"/>
    <property type="match status" value="2"/>
</dbReference>
<feature type="domain" description="Rubredoxin-like" evidence="6">
    <location>
        <begin position="60"/>
        <end position="111"/>
    </location>
</feature>
<evidence type="ECO:0000256" key="1">
    <source>
        <dbReference type="ARBA" id="ARBA00022448"/>
    </source>
</evidence>
<organism evidence="7 8">
    <name type="scientific">Fusobacterium mortiferum</name>
    <dbReference type="NCBI Taxonomy" id="850"/>
    <lineage>
        <taxon>Bacteria</taxon>
        <taxon>Fusobacteriati</taxon>
        <taxon>Fusobacteriota</taxon>
        <taxon>Fusobacteriia</taxon>
        <taxon>Fusobacteriales</taxon>
        <taxon>Fusobacteriaceae</taxon>
        <taxon>Fusobacterium</taxon>
    </lineage>
</organism>
<feature type="domain" description="Rubredoxin-like" evidence="6">
    <location>
        <begin position="1"/>
        <end position="52"/>
    </location>
</feature>
<dbReference type="InterPro" id="IPR018527">
    <property type="entry name" value="Rubredoxin_Fe_BS"/>
</dbReference>
<reference evidence="7 8" key="1">
    <citation type="submission" date="2018-08" db="EMBL/GenBank/DDBJ databases">
        <title>A genome reference for cultivated species of the human gut microbiota.</title>
        <authorList>
            <person name="Zou Y."/>
            <person name="Xue W."/>
            <person name="Luo G."/>
        </authorList>
    </citation>
    <scope>NUCLEOTIDE SEQUENCE [LARGE SCALE GENOMIC DNA]</scope>
    <source>
        <strain evidence="7 8">AM25-1</strain>
    </source>
</reference>
<proteinExistence type="inferred from homology"/>
<dbReference type="AlphaFoldDB" id="A0A414PSJ5"/>
<dbReference type="GO" id="GO:0005506">
    <property type="term" value="F:iron ion binding"/>
    <property type="evidence" value="ECO:0007669"/>
    <property type="project" value="UniProtKB-UniRule"/>
</dbReference>
<protein>
    <recommendedName>
        <fullName evidence="5">Rubredoxin</fullName>
    </recommendedName>
</protein>
<dbReference type="Proteomes" id="UP000284676">
    <property type="component" value="Unassembled WGS sequence"/>
</dbReference>
<evidence type="ECO:0000256" key="5">
    <source>
        <dbReference type="RuleBase" id="RU003820"/>
    </source>
</evidence>